<evidence type="ECO:0000259" key="2">
    <source>
        <dbReference type="PROSITE" id="PS50158"/>
    </source>
</evidence>
<dbReference type="PROSITE" id="PS50158">
    <property type="entry name" value="ZF_CCHC"/>
    <property type="match status" value="1"/>
</dbReference>
<dbReference type="GO" id="GO:0003676">
    <property type="term" value="F:nucleic acid binding"/>
    <property type="evidence" value="ECO:0007669"/>
    <property type="project" value="InterPro"/>
</dbReference>
<dbReference type="Proteomes" id="UP000314983">
    <property type="component" value="Chromosome 14"/>
</dbReference>
<sequence length="45" mass="5250">MNNGECFICDQLGHWSRNCPELTQGEYTSHQQTSFMVSNLRNDQE</sequence>
<dbReference type="Gene3D" id="4.10.60.10">
    <property type="entry name" value="Zinc finger, CCHC-type"/>
    <property type="match status" value="1"/>
</dbReference>
<keyword evidence="1" id="KW-0862">Zinc</keyword>
<dbReference type="InterPro" id="IPR036875">
    <property type="entry name" value="Znf_CCHC_sf"/>
</dbReference>
<dbReference type="Ensembl" id="ENSEEET00000005160.2">
    <property type="protein sequence ID" value="ENSEEEP00000005092.2"/>
    <property type="gene ID" value="ENSEEEG00000002657.2"/>
</dbReference>
<reference evidence="4" key="2">
    <citation type="journal article" date="2017" name="Sci. Adv.">
        <title>A tail of two voltages: Proteomic comparison of the three electric organs of the electric eel.</title>
        <authorList>
            <person name="Traeger L.L."/>
            <person name="Sabat G."/>
            <person name="Barrett-Wilt G.A."/>
            <person name="Wells G.B."/>
            <person name="Sussman M.R."/>
        </authorList>
    </citation>
    <scope>NUCLEOTIDE SEQUENCE [LARGE SCALE GENOMIC DNA]</scope>
</reference>
<dbReference type="GO" id="GO:0008270">
    <property type="term" value="F:zinc ion binding"/>
    <property type="evidence" value="ECO:0007669"/>
    <property type="project" value="UniProtKB-KW"/>
</dbReference>
<dbReference type="Pfam" id="PF00098">
    <property type="entry name" value="zf-CCHC"/>
    <property type="match status" value="1"/>
</dbReference>
<keyword evidence="1" id="KW-0479">Metal-binding</keyword>
<keyword evidence="4" id="KW-1185">Reference proteome</keyword>
<protein>
    <recommendedName>
        <fullName evidence="2">CCHC-type domain-containing protein</fullName>
    </recommendedName>
</protein>
<dbReference type="InterPro" id="IPR001878">
    <property type="entry name" value="Znf_CCHC"/>
</dbReference>
<reference evidence="3" key="4">
    <citation type="submission" date="2025-08" db="UniProtKB">
        <authorList>
            <consortium name="Ensembl"/>
        </authorList>
    </citation>
    <scope>IDENTIFICATION</scope>
</reference>
<keyword evidence="1" id="KW-0863">Zinc-finger</keyword>
<proteinExistence type="predicted"/>
<name>A0A4W4DZX0_ELEEL</name>
<dbReference type="SMART" id="SM00343">
    <property type="entry name" value="ZnF_C2HC"/>
    <property type="match status" value="1"/>
</dbReference>
<evidence type="ECO:0000313" key="3">
    <source>
        <dbReference type="Ensembl" id="ENSEEEP00000005092.2"/>
    </source>
</evidence>
<organism evidence="3 4">
    <name type="scientific">Electrophorus electricus</name>
    <name type="common">Electric eel</name>
    <name type="synonym">Gymnotus electricus</name>
    <dbReference type="NCBI Taxonomy" id="8005"/>
    <lineage>
        <taxon>Eukaryota</taxon>
        <taxon>Metazoa</taxon>
        <taxon>Chordata</taxon>
        <taxon>Craniata</taxon>
        <taxon>Vertebrata</taxon>
        <taxon>Euteleostomi</taxon>
        <taxon>Actinopterygii</taxon>
        <taxon>Neopterygii</taxon>
        <taxon>Teleostei</taxon>
        <taxon>Ostariophysi</taxon>
        <taxon>Gymnotiformes</taxon>
        <taxon>Gymnotoidei</taxon>
        <taxon>Gymnotidae</taxon>
        <taxon>Electrophorus</taxon>
    </lineage>
</organism>
<reference evidence="4" key="1">
    <citation type="journal article" date="2014" name="Science">
        <title>Nonhuman genetics. Genomic basis for the convergent evolution of electric organs.</title>
        <authorList>
            <person name="Gallant J.R."/>
            <person name="Traeger L.L."/>
            <person name="Volkening J.D."/>
            <person name="Moffett H."/>
            <person name="Chen P.H."/>
            <person name="Novina C.D."/>
            <person name="Phillips G.N.Jr."/>
            <person name="Anand R."/>
            <person name="Wells G.B."/>
            <person name="Pinch M."/>
            <person name="Guth R."/>
            <person name="Unguez G.A."/>
            <person name="Albert J.S."/>
            <person name="Zakon H.H."/>
            <person name="Samanta M.P."/>
            <person name="Sussman M.R."/>
        </authorList>
    </citation>
    <scope>NUCLEOTIDE SEQUENCE [LARGE SCALE GENOMIC DNA]</scope>
</reference>
<reference evidence="3" key="5">
    <citation type="submission" date="2025-09" db="UniProtKB">
        <authorList>
            <consortium name="Ensembl"/>
        </authorList>
    </citation>
    <scope>IDENTIFICATION</scope>
</reference>
<dbReference type="AlphaFoldDB" id="A0A4W4DZX0"/>
<reference evidence="3" key="3">
    <citation type="submission" date="2020-05" db="EMBL/GenBank/DDBJ databases">
        <title>Electrophorus electricus (electric eel) genome, fEleEle1, primary haplotype.</title>
        <authorList>
            <person name="Myers G."/>
            <person name="Meyer A."/>
            <person name="Fedrigo O."/>
            <person name="Formenti G."/>
            <person name="Rhie A."/>
            <person name="Tracey A."/>
            <person name="Sims Y."/>
            <person name="Jarvis E.D."/>
        </authorList>
    </citation>
    <scope>NUCLEOTIDE SEQUENCE [LARGE SCALE GENOMIC DNA]</scope>
</reference>
<accession>A0A4W4DZX0</accession>
<dbReference type="SUPFAM" id="SSF57756">
    <property type="entry name" value="Retrovirus zinc finger-like domains"/>
    <property type="match status" value="1"/>
</dbReference>
<evidence type="ECO:0000256" key="1">
    <source>
        <dbReference type="PROSITE-ProRule" id="PRU00047"/>
    </source>
</evidence>
<evidence type="ECO:0000313" key="4">
    <source>
        <dbReference type="Proteomes" id="UP000314983"/>
    </source>
</evidence>
<feature type="domain" description="CCHC-type" evidence="2">
    <location>
        <begin position="6"/>
        <end position="21"/>
    </location>
</feature>